<protein>
    <submittedName>
        <fullName evidence="3">Uncharacterized protein</fullName>
    </submittedName>
</protein>
<accession>A0AAN6M088</accession>
<name>A0AAN6M088_9PLEO</name>
<dbReference type="AlphaFoldDB" id="A0AAN6M088"/>
<evidence type="ECO:0000256" key="1">
    <source>
        <dbReference type="SAM" id="MobiDB-lite"/>
    </source>
</evidence>
<reference evidence="3 4" key="1">
    <citation type="submission" date="2021-02" db="EMBL/GenBank/DDBJ databases">
        <title>Genome assembly of Pseudopithomyces chartarum.</title>
        <authorList>
            <person name="Jauregui R."/>
            <person name="Singh J."/>
            <person name="Voisey C."/>
        </authorList>
    </citation>
    <scope>NUCLEOTIDE SEQUENCE [LARGE SCALE GENOMIC DNA]</scope>
    <source>
        <strain evidence="3 4">AGR01</strain>
    </source>
</reference>
<evidence type="ECO:0000313" key="4">
    <source>
        <dbReference type="Proteomes" id="UP001280581"/>
    </source>
</evidence>
<feature type="region of interest" description="Disordered" evidence="1">
    <location>
        <begin position="348"/>
        <end position="380"/>
    </location>
</feature>
<dbReference type="Proteomes" id="UP001280581">
    <property type="component" value="Unassembled WGS sequence"/>
</dbReference>
<keyword evidence="2" id="KW-0732">Signal</keyword>
<evidence type="ECO:0000313" key="3">
    <source>
        <dbReference type="EMBL" id="KAK3209500.1"/>
    </source>
</evidence>
<gene>
    <name evidence="3" type="ORF">GRF29_69g2019238</name>
</gene>
<comment type="caution">
    <text evidence="3">The sequence shown here is derived from an EMBL/GenBank/DDBJ whole genome shotgun (WGS) entry which is preliminary data.</text>
</comment>
<feature type="region of interest" description="Disordered" evidence="1">
    <location>
        <begin position="277"/>
        <end position="297"/>
    </location>
</feature>
<keyword evidence="4" id="KW-1185">Reference proteome</keyword>
<feature type="region of interest" description="Disordered" evidence="1">
    <location>
        <begin position="217"/>
        <end position="238"/>
    </location>
</feature>
<feature type="signal peptide" evidence="2">
    <location>
        <begin position="1"/>
        <end position="21"/>
    </location>
</feature>
<organism evidence="3 4">
    <name type="scientific">Pseudopithomyces chartarum</name>
    <dbReference type="NCBI Taxonomy" id="1892770"/>
    <lineage>
        <taxon>Eukaryota</taxon>
        <taxon>Fungi</taxon>
        <taxon>Dikarya</taxon>
        <taxon>Ascomycota</taxon>
        <taxon>Pezizomycotina</taxon>
        <taxon>Dothideomycetes</taxon>
        <taxon>Pleosporomycetidae</taxon>
        <taxon>Pleosporales</taxon>
        <taxon>Massarineae</taxon>
        <taxon>Didymosphaeriaceae</taxon>
        <taxon>Pseudopithomyces</taxon>
    </lineage>
</organism>
<feature type="compositionally biased region" description="Low complexity" evidence="1">
    <location>
        <begin position="227"/>
        <end position="238"/>
    </location>
</feature>
<feature type="compositionally biased region" description="Basic residues" evidence="1">
    <location>
        <begin position="277"/>
        <end position="286"/>
    </location>
</feature>
<proteinExistence type="predicted"/>
<sequence>MFTTLTKTTLLALLLAPLSTSQLTTSIRLPSPYQDNTHIAFLASLVGVSSSTTTLALHFDNQTNLRSAGYLIDHAPNTMTFSANAFAAVSTLPATLSTPAATVTYGCAFSAPTSAGGTCSFVSDGGDVKSKACAGYGAGKSAPAWCADGEEVPEEERKHAYGVEPEDVATYQVVITAGLEKLSATAGPSVEAKRPVATGAVTLQRGQNVVPLATATGRNKKHPRKIPPTTASNPNPNPLNHLPPIRPLPFPHLLPLPPPLKPLPRQMIRPLIPHTPKHHPIRRHSKHPPDHRPSHNITRMMPSISDLAPRQQYRNEQWRRPQRHLPMGNPPFLLFLFLSPTLALSSSPRLLPQNPNPSIAPQRQEPKPRKRRARMPRRETHLRVSQLAAIPRTHLIRMPHMSRAYPRCGTPPGFAQGEEMRAEAPDEQLDEHLHDCRRRKRVPEAHALCICILISGVHTSLFTPP</sequence>
<dbReference type="EMBL" id="WVTA01000006">
    <property type="protein sequence ID" value="KAK3209500.1"/>
    <property type="molecule type" value="Genomic_DNA"/>
</dbReference>
<evidence type="ECO:0000256" key="2">
    <source>
        <dbReference type="SAM" id="SignalP"/>
    </source>
</evidence>
<feature type="chain" id="PRO_5042887136" evidence="2">
    <location>
        <begin position="22"/>
        <end position="465"/>
    </location>
</feature>